<comment type="similarity">
    <text evidence="1">Belongs to the DEAD box helicase family. DDX21/DDX50 subfamily.</text>
</comment>
<evidence type="ECO:0000313" key="12">
    <source>
        <dbReference type="Proteomes" id="UP000585474"/>
    </source>
</evidence>
<dbReference type="CDD" id="cd00268">
    <property type="entry name" value="DEADc"/>
    <property type="match status" value="1"/>
</dbReference>
<evidence type="ECO:0000256" key="5">
    <source>
        <dbReference type="ARBA" id="ARBA00022806"/>
    </source>
</evidence>
<evidence type="ECO:0000256" key="7">
    <source>
        <dbReference type="ARBA" id="ARBA00022884"/>
    </source>
</evidence>
<reference evidence="11 12" key="1">
    <citation type="submission" date="2019-07" db="EMBL/GenBank/DDBJ databases">
        <title>De Novo Assembly of kiwifruit Actinidia rufa.</title>
        <authorList>
            <person name="Sugita-Konishi S."/>
            <person name="Sato K."/>
            <person name="Mori E."/>
            <person name="Abe Y."/>
            <person name="Kisaki G."/>
            <person name="Hamano K."/>
            <person name="Suezawa K."/>
            <person name="Otani M."/>
            <person name="Fukuda T."/>
            <person name="Manabe T."/>
            <person name="Gomi K."/>
            <person name="Tabuchi M."/>
            <person name="Akimitsu K."/>
            <person name="Kataoka I."/>
        </authorList>
    </citation>
    <scope>NUCLEOTIDE SEQUENCE [LARGE SCALE GENOMIC DNA]</scope>
    <source>
        <strain evidence="12">cv. Fuchu</strain>
    </source>
</reference>
<dbReference type="GO" id="GO:0003724">
    <property type="term" value="F:RNA helicase activity"/>
    <property type="evidence" value="ECO:0007669"/>
    <property type="project" value="UniProtKB-EC"/>
</dbReference>
<feature type="compositionally biased region" description="Basic residues" evidence="9">
    <location>
        <begin position="1"/>
        <end position="15"/>
    </location>
</feature>
<evidence type="ECO:0000256" key="4">
    <source>
        <dbReference type="ARBA" id="ARBA00022801"/>
    </source>
</evidence>
<dbReference type="GO" id="GO:0005524">
    <property type="term" value="F:ATP binding"/>
    <property type="evidence" value="ECO:0007669"/>
    <property type="project" value="UniProtKB-KW"/>
</dbReference>
<dbReference type="Gene3D" id="3.40.50.300">
    <property type="entry name" value="P-loop containing nucleotide triphosphate hydrolases"/>
    <property type="match status" value="1"/>
</dbReference>
<dbReference type="GO" id="GO:0003723">
    <property type="term" value="F:RNA binding"/>
    <property type="evidence" value="ECO:0007669"/>
    <property type="project" value="UniProtKB-KW"/>
</dbReference>
<evidence type="ECO:0000256" key="9">
    <source>
        <dbReference type="SAM" id="MobiDB-lite"/>
    </source>
</evidence>
<feature type="region of interest" description="Disordered" evidence="9">
    <location>
        <begin position="1"/>
        <end position="94"/>
    </location>
</feature>
<keyword evidence="12" id="KW-1185">Reference proteome</keyword>
<dbReference type="GO" id="GO:0005829">
    <property type="term" value="C:cytosol"/>
    <property type="evidence" value="ECO:0007669"/>
    <property type="project" value="TreeGrafter"/>
</dbReference>
<keyword evidence="4" id="KW-0378">Hydrolase</keyword>
<dbReference type="InterPro" id="IPR027417">
    <property type="entry name" value="P-loop_NTPase"/>
</dbReference>
<evidence type="ECO:0000256" key="6">
    <source>
        <dbReference type="ARBA" id="ARBA00022840"/>
    </source>
</evidence>
<evidence type="ECO:0000313" key="11">
    <source>
        <dbReference type="EMBL" id="GFY83265.1"/>
    </source>
</evidence>
<dbReference type="SUPFAM" id="SSF52540">
    <property type="entry name" value="P-loop containing nucleoside triphosphate hydrolases"/>
    <property type="match status" value="2"/>
</dbReference>
<evidence type="ECO:0000256" key="1">
    <source>
        <dbReference type="ARBA" id="ARBA00006517"/>
    </source>
</evidence>
<keyword evidence="3" id="KW-0547">Nucleotide-binding</keyword>
<dbReference type="InterPro" id="IPR014001">
    <property type="entry name" value="Helicase_ATP-bd"/>
</dbReference>
<dbReference type="EC" id="3.6.4.13" evidence="2"/>
<dbReference type="EMBL" id="BJWL01000003">
    <property type="protein sequence ID" value="GFY83265.1"/>
    <property type="molecule type" value="Genomic_DNA"/>
</dbReference>
<evidence type="ECO:0000259" key="10">
    <source>
        <dbReference type="SMART" id="SM00487"/>
    </source>
</evidence>
<dbReference type="Pfam" id="PF08152">
    <property type="entry name" value="GUCT"/>
    <property type="match status" value="1"/>
</dbReference>
<dbReference type="PANTHER" id="PTHR47959:SF1">
    <property type="entry name" value="ATP-DEPENDENT RNA HELICASE DBPA"/>
    <property type="match status" value="1"/>
</dbReference>
<name>A0A7J0EA57_9ERIC</name>
<protein>
    <recommendedName>
        <fullName evidence="2">RNA helicase</fullName>
        <ecNumber evidence="2">3.6.4.13</ecNumber>
    </recommendedName>
</protein>
<dbReference type="GO" id="GO:0016787">
    <property type="term" value="F:hydrolase activity"/>
    <property type="evidence" value="ECO:0007669"/>
    <property type="project" value="UniProtKB-KW"/>
</dbReference>
<dbReference type="Proteomes" id="UP000585474">
    <property type="component" value="Unassembled WGS sequence"/>
</dbReference>
<dbReference type="InterPro" id="IPR059027">
    <property type="entry name" value="DD_DDX21-DDX50"/>
</dbReference>
<sequence length="464" mass="52018">MPSLTKIKKEKKLKQLKVSESDSEDSTVNERSKKKDKKRKVSEIDEEERSSELVEPMKSKAAKGGDSVKKKRMKLAEVEEEENGRHGGEEEDPNDVLNFRISAQLRETLKAKGTESLFKIQAMTLDVVPDGSDLVVRARTGQIKILHQAIRGKTLAFVLPILKSLTNGPTKTTRKTGYGRVPSVLVLLPTRELATGVFADFEVYGRALGLTSSCLYGRAPYQNQPIKLKRGVDIVIGTPGRIKVTLSGFRSGKFMTLVTTNVAARGLDINDVQLIIQACFSKYIDTDSFHNWLILPKLLAQQQKQKQKQKRSPKSDGVIPIFKSADQELLNTSGLAPVELLAKALAKSVRLSLVCIMQGYTEIKSRLLLSSMENYVTVMLESERPIYTLSPVPVILNNGIQNTNFAWIQRMLRNSDLKDSLTMAFSELKVLSNSQPFRSYGLNLHNPNTRSTHLMEEYWNSYPF</sequence>
<accession>A0A7J0EA57</accession>
<dbReference type="InterPro" id="IPR011545">
    <property type="entry name" value="DEAD/DEAH_box_helicase_dom"/>
</dbReference>
<evidence type="ECO:0000256" key="8">
    <source>
        <dbReference type="ARBA" id="ARBA00047984"/>
    </source>
</evidence>
<feature type="domain" description="Helicase ATP-binding" evidence="10">
    <location>
        <begin position="113"/>
        <end position="302"/>
    </location>
</feature>
<comment type="caution">
    <text evidence="11">The sequence shown here is derived from an EMBL/GenBank/DDBJ whole genome shotgun (WGS) entry which is preliminary data.</text>
</comment>
<proteinExistence type="inferred from homology"/>
<dbReference type="InterPro" id="IPR050079">
    <property type="entry name" value="DEAD_box_RNA_helicase"/>
</dbReference>
<organism evidence="11 12">
    <name type="scientific">Actinidia rufa</name>
    <dbReference type="NCBI Taxonomy" id="165716"/>
    <lineage>
        <taxon>Eukaryota</taxon>
        <taxon>Viridiplantae</taxon>
        <taxon>Streptophyta</taxon>
        <taxon>Embryophyta</taxon>
        <taxon>Tracheophyta</taxon>
        <taxon>Spermatophyta</taxon>
        <taxon>Magnoliopsida</taxon>
        <taxon>eudicotyledons</taxon>
        <taxon>Gunneridae</taxon>
        <taxon>Pentapetalae</taxon>
        <taxon>asterids</taxon>
        <taxon>Ericales</taxon>
        <taxon>Actinidiaceae</taxon>
        <taxon>Actinidia</taxon>
    </lineage>
</organism>
<dbReference type="OrthoDB" id="4255at2759"/>
<dbReference type="AlphaFoldDB" id="A0A7J0EA57"/>
<dbReference type="Pfam" id="PF00270">
    <property type="entry name" value="DEAD"/>
    <property type="match status" value="1"/>
</dbReference>
<dbReference type="Pfam" id="PF26142">
    <property type="entry name" value="DD_DDX21-DDX50"/>
    <property type="match status" value="1"/>
</dbReference>
<dbReference type="InterPro" id="IPR044742">
    <property type="entry name" value="DEAD/DEAH_RhlB"/>
</dbReference>
<evidence type="ECO:0000256" key="3">
    <source>
        <dbReference type="ARBA" id="ARBA00022741"/>
    </source>
</evidence>
<comment type="catalytic activity">
    <reaction evidence="8">
        <text>ATP + H2O = ADP + phosphate + H(+)</text>
        <dbReference type="Rhea" id="RHEA:13065"/>
        <dbReference type="ChEBI" id="CHEBI:15377"/>
        <dbReference type="ChEBI" id="CHEBI:15378"/>
        <dbReference type="ChEBI" id="CHEBI:30616"/>
        <dbReference type="ChEBI" id="CHEBI:43474"/>
        <dbReference type="ChEBI" id="CHEBI:456216"/>
        <dbReference type="EC" id="3.6.4.13"/>
    </reaction>
</comment>
<keyword evidence="7" id="KW-0694">RNA-binding</keyword>
<dbReference type="SMART" id="SM00487">
    <property type="entry name" value="DEXDc"/>
    <property type="match status" value="1"/>
</dbReference>
<dbReference type="InterPro" id="IPR012562">
    <property type="entry name" value="GUCT"/>
</dbReference>
<dbReference type="PANTHER" id="PTHR47959">
    <property type="entry name" value="ATP-DEPENDENT RNA HELICASE RHLE-RELATED"/>
    <property type="match status" value="1"/>
</dbReference>
<keyword evidence="6" id="KW-0067">ATP-binding</keyword>
<evidence type="ECO:0000256" key="2">
    <source>
        <dbReference type="ARBA" id="ARBA00012552"/>
    </source>
</evidence>
<keyword evidence="5 11" id="KW-0347">Helicase</keyword>
<gene>
    <name evidence="11" type="ORF">Acr_03g0000390</name>
</gene>